<reference evidence="1" key="1">
    <citation type="submission" date="2020-01" db="EMBL/GenBank/DDBJ databases">
        <authorList>
            <person name="Mishra B."/>
        </authorList>
    </citation>
    <scope>NUCLEOTIDE SEQUENCE [LARGE SCALE GENOMIC DNA]</scope>
</reference>
<keyword evidence="2" id="KW-1185">Reference proteome</keyword>
<comment type="caution">
    <text evidence="1">The sequence shown here is derived from an EMBL/GenBank/DDBJ whole genome shotgun (WGS) entry which is preliminary data.</text>
</comment>
<proteinExistence type="predicted"/>
<dbReference type="AlphaFoldDB" id="A0A6D2JDC9"/>
<gene>
    <name evidence="1" type="ORF">MERR_LOCUS24933</name>
</gene>
<accession>A0A6D2JDC9</accession>
<sequence>MASGRPYRSDGRSGRLASCRVVVGYRHGRVDRGREFSRLFVGFGRVDRLAEVFGQDVGRGLPCRTVRSAAERELCRAAARRCLPVRAVWSWLVIMVWPTADDASRIGTWARPWTWQDVRMFGCWPTAGRMFLGQLFRSFGRGFSIEPPRPVFAILTITHFLLIQMMPIQLRWRVNSLRARGELVLMKSIE</sequence>
<evidence type="ECO:0000313" key="1">
    <source>
        <dbReference type="EMBL" id="CAA7037698.1"/>
    </source>
</evidence>
<name>A0A6D2JDC9_9BRAS</name>
<evidence type="ECO:0000313" key="2">
    <source>
        <dbReference type="Proteomes" id="UP000467841"/>
    </source>
</evidence>
<dbReference type="EMBL" id="CACVBM020001180">
    <property type="protein sequence ID" value="CAA7037698.1"/>
    <property type="molecule type" value="Genomic_DNA"/>
</dbReference>
<organism evidence="1 2">
    <name type="scientific">Microthlaspi erraticum</name>
    <dbReference type="NCBI Taxonomy" id="1685480"/>
    <lineage>
        <taxon>Eukaryota</taxon>
        <taxon>Viridiplantae</taxon>
        <taxon>Streptophyta</taxon>
        <taxon>Embryophyta</taxon>
        <taxon>Tracheophyta</taxon>
        <taxon>Spermatophyta</taxon>
        <taxon>Magnoliopsida</taxon>
        <taxon>eudicotyledons</taxon>
        <taxon>Gunneridae</taxon>
        <taxon>Pentapetalae</taxon>
        <taxon>rosids</taxon>
        <taxon>malvids</taxon>
        <taxon>Brassicales</taxon>
        <taxon>Brassicaceae</taxon>
        <taxon>Coluteocarpeae</taxon>
        <taxon>Microthlaspi</taxon>
    </lineage>
</organism>
<dbReference type="Proteomes" id="UP000467841">
    <property type="component" value="Unassembled WGS sequence"/>
</dbReference>
<protein>
    <submittedName>
        <fullName evidence="1">Uncharacterized protein</fullName>
    </submittedName>
</protein>